<proteinExistence type="predicted"/>
<organism evidence="2 3">
    <name type="scientific">Streptomyces anulatus</name>
    <name type="common">Streptomyces chrysomallus</name>
    <dbReference type="NCBI Taxonomy" id="1892"/>
    <lineage>
        <taxon>Bacteria</taxon>
        <taxon>Bacillati</taxon>
        <taxon>Actinomycetota</taxon>
        <taxon>Actinomycetes</taxon>
        <taxon>Kitasatosporales</taxon>
        <taxon>Streptomycetaceae</taxon>
        <taxon>Streptomyces</taxon>
    </lineage>
</organism>
<evidence type="ECO:0000313" key="2">
    <source>
        <dbReference type="EMBL" id="WUX41396.1"/>
    </source>
</evidence>
<accession>A0ABZ1ZRL3</accession>
<feature type="region of interest" description="Disordered" evidence="1">
    <location>
        <begin position="92"/>
        <end position="116"/>
    </location>
</feature>
<reference evidence="2" key="1">
    <citation type="submission" date="2022-10" db="EMBL/GenBank/DDBJ databases">
        <title>The complete genomes of actinobacterial strains from the NBC collection.</title>
        <authorList>
            <person name="Joergensen T.S."/>
            <person name="Alvarez Arevalo M."/>
            <person name="Sterndorff E.B."/>
            <person name="Faurdal D."/>
            <person name="Vuksanovic O."/>
            <person name="Mourched A.-S."/>
            <person name="Charusanti P."/>
            <person name="Shaw S."/>
            <person name="Blin K."/>
            <person name="Weber T."/>
        </authorList>
    </citation>
    <scope>NUCLEOTIDE SEQUENCE</scope>
    <source>
        <strain evidence="2">NBC_01436</strain>
    </source>
</reference>
<dbReference type="EMBL" id="CP109491">
    <property type="protein sequence ID" value="WUX41396.1"/>
    <property type="molecule type" value="Genomic_DNA"/>
</dbReference>
<gene>
    <name evidence="2" type="ORF">OG367_36505</name>
</gene>
<dbReference type="Proteomes" id="UP001431926">
    <property type="component" value="Chromosome"/>
</dbReference>
<dbReference type="RefSeq" id="WP_329359128.1">
    <property type="nucleotide sequence ID" value="NZ_CP109490.1"/>
</dbReference>
<keyword evidence="3" id="KW-1185">Reference proteome</keyword>
<name>A0ABZ1ZRL3_STRAQ</name>
<sequence>MTTILSSSSITVVITEERQHHHRALESRPGCGTAIIVPVGTRTPNRRRHLVCRGPARRCFRRRSATRLPPAAHPFPGPGPGTRLLGSLLTARGKRDDHTELPGRVLPVPGEPGRPS</sequence>
<protein>
    <submittedName>
        <fullName evidence="2">Uncharacterized protein</fullName>
    </submittedName>
</protein>
<evidence type="ECO:0000313" key="3">
    <source>
        <dbReference type="Proteomes" id="UP001431926"/>
    </source>
</evidence>
<evidence type="ECO:0000256" key="1">
    <source>
        <dbReference type="SAM" id="MobiDB-lite"/>
    </source>
</evidence>